<keyword evidence="2 4" id="KW-0238">DNA-binding</keyword>
<evidence type="ECO:0000256" key="1">
    <source>
        <dbReference type="ARBA" id="ARBA00023015"/>
    </source>
</evidence>
<reference evidence="7" key="1">
    <citation type="journal article" date="2019" name="Int. J. Syst. Evol. Microbiol.">
        <title>The Global Catalogue of Microorganisms (GCM) 10K type strain sequencing project: providing services to taxonomists for standard genome sequencing and annotation.</title>
        <authorList>
            <consortium name="The Broad Institute Genomics Platform"/>
            <consortium name="The Broad Institute Genome Sequencing Center for Infectious Disease"/>
            <person name="Wu L."/>
            <person name="Ma J."/>
        </authorList>
    </citation>
    <scope>NUCLEOTIDE SEQUENCE [LARGE SCALE GENOMIC DNA]</scope>
    <source>
        <strain evidence="7">CCUG 55074</strain>
    </source>
</reference>
<keyword evidence="7" id="KW-1185">Reference proteome</keyword>
<dbReference type="Gene3D" id="1.10.357.10">
    <property type="entry name" value="Tetracycline Repressor, domain 2"/>
    <property type="match status" value="1"/>
</dbReference>
<dbReference type="Proteomes" id="UP001597216">
    <property type="component" value="Unassembled WGS sequence"/>
</dbReference>
<accession>A0ABW3SWD6</accession>
<dbReference type="PROSITE" id="PS50977">
    <property type="entry name" value="HTH_TETR_2"/>
    <property type="match status" value="1"/>
</dbReference>
<dbReference type="PRINTS" id="PR00455">
    <property type="entry name" value="HTHTETR"/>
</dbReference>
<evidence type="ECO:0000313" key="7">
    <source>
        <dbReference type="Proteomes" id="UP001597216"/>
    </source>
</evidence>
<name>A0ABW3SWD6_9CAUL</name>
<evidence type="ECO:0000256" key="4">
    <source>
        <dbReference type="PROSITE-ProRule" id="PRU00335"/>
    </source>
</evidence>
<sequence length="214" mass="23318">MKAVRTYNSQLRQSQAEATRERILAAMAELYERDGEAATVRAVAERAGVREITVYRHFPNRDELMKGLWAWLNRKHGVTVGMPETAEQLVAQIAPLFATFGAAPAHVAASLRTPEGVKVRNSLNADRSEAFLTILADIAPDLAPDERRKAAAVLQLLYSAHTWISMREQWGLDDAAAAEAAGWAAEHLIADLRARGSAPIRPGEAGPADKEAQS</sequence>
<dbReference type="InterPro" id="IPR001647">
    <property type="entry name" value="HTH_TetR"/>
</dbReference>
<evidence type="ECO:0000259" key="5">
    <source>
        <dbReference type="PROSITE" id="PS50977"/>
    </source>
</evidence>
<dbReference type="PANTHER" id="PTHR30055">
    <property type="entry name" value="HTH-TYPE TRANSCRIPTIONAL REGULATOR RUTR"/>
    <property type="match status" value="1"/>
</dbReference>
<comment type="caution">
    <text evidence="6">The sequence shown here is derived from an EMBL/GenBank/DDBJ whole genome shotgun (WGS) entry which is preliminary data.</text>
</comment>
<organism evidence="6 7">
    <name type="scientific">Phenylobacterium conjunctum</name>
    <dbReference type="NCBI Taxonomy" id="1298959"/>
    <lineage>
        <taxon>Bacteria</taxon>
        <taxon>Pseudomonadati</taxon>
        <taxon>Pseudomonadota</taxon>
        <taxon>Alphaproteobacteria</taxon>
        <taxon>Caulobacterales</taxon>
        <taxon>Caulobacteraceae</taxon>
        <taxon>Phenylobacterium</taxon>
    </lineage>
</organism>
<evidence type="ECO:0000256" key="3">
    <source>
        <dbReference type="ARBA" id="ARBA00023163"/>
    </source>
</evidence>
<dbReference type="Pfam" id="PF00440">
    <property type="entry name" value="TetR_N"/>
    <property type="match status" value="1"/>
</dbReference>
<feature type="domain" description="HTH tetR-type" evidence="5">
    <location>
        <begin position="17"/>
        <end position="76"/>
    </location>
</feature>
<dbReference type="InterPro" id="IPR050109">
    <property type="entry name" value="HTH-type_TetR-like_transc_reg"/>
</dbReference>
<dbReference type="RefSeq" id="WP_377352100.1">
    <property type="nucleotide sequence ID" value="NZ_JBHTLQ010000002.1"/>
</dbReference>
<dbReference type="InterPro" id="IPR009057">
    <property type="entry name" value="Homeodomain-like_sf"/>
</dbReference>
<evidence type="ECO:0000256" key="2">
    <source>
        <dbReference type="ARBA" id="ARBA00023125"/>
    </source>
</evidence>
<keyword evidence="1" id="KW-0805">Transcription regulation</keyword>
<dbReference type="EMBL" id="JBHTLQ010000002">
    <property type="protein sequence ID" value="MFD1189229.1"/>
    <property type="molecule type" value="Genomic_DNA"/>
</dbReference>
<dbReference type="PANTHER" id="PTHR30055:SF234">
    <property type="entry name" value="HTH-TYPE TRANSCRIPTIONAL REGULATOR BETI"/>
    <property type="match status" value="1"/>
</dbReference>
<feature type="DNA-binding region" description="H-T-H motif" evidence="4">
    <location>
        <begin position="39"/>
        <end position="58"/>
    </location>
</feature>
<gene>
    <name evidence="6" type="ORF">ACFQ27_01440</name>
</gene>
<proteinExistence type="predicted"/>
<dbReference type="SUPFAM" id="SSF46689">
    <property type="entry name" value="Homeodomain-like"/>
    <property type="match status" value="1"/>
</dbReference>
<keyword evidence="3" id="KW-0804">Transcription</keyword>
<evidence type="ECO:0000313" key="6">
    <source>
        <dbReference type="EMBL" id="MFD1189229.1"/>
    </source>
</evidence>
<protein>
    <submittedName>
        <fullName evidence="6">TetR/AcrR family transcriptional regulator</fullName>
    </submittedName>
</protein>